<dbReference type="PRINTS" id="PR00038">
    <property type="entry name" value="HTHLUXR"/>
</dbReference>
<keyword evidence="2" id="KW-0238">DNA-binding</keyword>
<reference evidence="5 6" key="1">
    <citation type="submission" date="2016-09" db="EMBL/GenBank/DDBJ databases">
        <title>Rhizobium sp. nov., a novel species isolated from the rice rhizosphere.</title>
        <authorList>
            <person name="Zhao J."/>
            <person name="Zhang X."/>
        </authorList>
    </citation>
    <scope>NUCLEOTIDE SEQUENCE [LARGE SCALE GENOMIC DNA]</scope>
    <source>
        <strain evidence="5 6">MH17</strain>
    </source>
</reference>
<dbReference type="SUPFAM" id="SSF46894">
    <property type="entry name" value="C-terminal effector domain of the bipartite response regulators"/>
    <property type="match status" value="1"/>
</dbReference>
<dbReference type="Gene3D" id="3.30.450.80">
    <property type="entry name" value="Transcription factor LuxR-like, autoinducer-binding domain"/>
    <property type="match status" value="1"/>
</dbReference>
<evidence type="ECO:0000313" key="5">
    <source>
        <dbReference type="EMBL" id="OLP56040.1"/>
    </source>
</evidence>
<keyword evidence="3" id="KW-0804">Transcription</keyword>
<dbReference type="STRING" id="1672749.BJF92_19650"/>
<evidence type="ECO:0000256" key="1">
    <source>
        <dbReference type="ARBA" id="ARBA00023015"/>
    </source>
</evidence>
<dbReference type="GO" id="GO:0006355">
    <property type="term" value="P:regulation of DNA-templated transcription"/>
    <property type="evidence" value="ECO:0007669"/>
    <property type="project" value="InterPro"/>
</dbReference>
<sequence length="243" mass="27743">MKISLVIHMLALVDEFQDARAVIREFERLIEHYDLRYYALYQRSQPDGITTRTSLTALTERWPDGWQKTYAERSYRLIDPVFLQIGSRSLGFRWRDTMTASVSAALRRRIDRMLGEARARGMADGYAFPIHSARGLVGGLVLGGKPVDLGPVEIALFETLARKLFWRLQAPEEAAAVPAVALTQREEETLHYLADGMTSAEISQRMSISVHTVDWYVNRLQMKLQARNRHHAVARAFRLGLLT</sequence>
<evidence type="ECO:0000256" key="2">
    <source>
        <dbReference type="ARBA" id="ARBA00023125"/>
    </source>
</evidence>
<dbReference type="InterPro" id="IPR036693">
    <property type="entry name" value="TF_LuxR_autoind-bd_dom_sf"/>
</dbReference>
<dbReference type="Pfam" id="PF00196">
    <property type="entry name" value="GerE"/>
    <property type="match status" value="1"/>
</dbReference>
<evidence type="ECO:0000259" key="4">
    <source>
        <dbReference type="PROSITE" id="PS50043"/>
    </source>
</evidence>
<dbReference type="PANTHER" id="PTHR44688">
    <property type="entry name" value="DNA-BINDING TRANSCRIPTIONAL ACTIVATOR DEVR_DOSR"/>
    <property type="match status" value="1"/>
</dbReference>
<dbReference type="PANTHER" id="PTHR44688:SF16">
    <property type="entry name" value="DNA-BINDING TRANSCRIPTIONAL ACTIVATOR DEVR_DOSR"/>
    <property type="match status" value="1"/>
</dbReference>
<protein>
    <recommendedName>
        <fullName evidence="4">HTH luxR-type domain-containing protein</fullName>
    </recommendedName>
</protein>
<accession>A0A1Q9AL88</accession>
<dbReference type="SMART" id="SM00421">
    <property type="entry name" value="HTH_LUXR"/>
    <property type="match status" value="1"/>
</dbReference>
<dbReference type="GO" id="GO:0003677">
    <property type="term" value="F:DNA binding"/>
    <property type="evidence" value="ECO:0007669"/>
    <property type="project" value="UniProtKB-KW"/>
</dbReference>
<dbReference type="InterPro" id="IPR000792">
    <property type="entry name" value="Tscrpt_reg_LuxR_C"/>
</dbReference>
<dbReference type="Pfam" id="PF03472">
    <property type="entry name" value="Autoind_bind"/>
    <property type="match status" value="1"/>
</dbReference>
<dbReference type="CDD" id="cd06170">
    <property type="entry name" value="LuxR_C_like"/>
    <property type="match status" value="1"/>
</dbReference>
<organism evidence="5 6">
    <name type="scientific">Xaviernesmea rhizosphaerae</name>
    <dbReference type="NCBI Taxonomy" id="1672749"/>
    <lineage>
        <taxon>Bacteria</taxon>
        <taxon>Pseudomonadati</taxon>
        <taxon>Pseudomonadota</taxon>
        <taxon>Alphaproteobacteria</taxon>
        <taxon>Hyphomicrobiales</taxon>
        <taxon>Rhizobiaceae</taxon>
        <taxon>Rhizobium/Agrobacterium group</taxon>
        <taxon>Xaviernesmea</taxon>
    </lineage>
</organism>
<dbReference type="InterPro" id="IPR016032">
    <property type="entry name" value="Sig_transdc_resp-reg_C-effctor"/>
</dbReference>
<gene>
    <name evidence="5" type="ORF">BJF92_19650</name>
</gene>
<name>A0A1Q9AL88_9HYPH</name>
<evidence type="ECO:0000313" key="6">
    <source>
        <dbReference type="Proteomes" id="UP000186143"/>
    </source>
</evidence>
<dbReference type="Gene3D" id="1.10.10.10">
    <property type="entry name" value="Winged helix-like DNA-binding domain superfamily/Winged helix DNA-binding domain"/>
    <property type="match status" value="1"/>
</dbReference>
<dbReference type="SUPFAM" id="SSF75516">
    <property type="entry name" value="Pheromone-binding domain of LuxR-like quorum-sensing transcription factors"/>
    <property type="match status" value="1"/>
</dbReference>
<dbReference type="PROSITE" id="PS50043">
    <property type="entry name" value="HTH_LUXR_2"/>
    <property type="match status" value="1"/>
</dbReference>
<feature type="domain" description="HTH luxR-type" evidence="4">
    <location>
        <begin position="175"/>
        <end position="240"/>
    </location>
</feature>
<dbReference type="EMBL" id="MKIO01000024">
    <property type="protein sequence ID" value="OLP56040.1"/>
    <property type="molecule type" value="Genomic_DNA"/>
</dbReference>
<dbReference type="AlphaFoldDB" id="A0A1Q9AL88"/>
<evidence type="ECO:0000256" key="3">
    <source>
        <dbReference type="ARBA" id="ARBA00023163"/>
    </source>
</evidence>
<keyword evidence="1" id="KW-0805">Transcription regulation</keyword>
<dbReference type="PROSITE" id="PS00622">
    <property type="entry name" value="HTH_LUXR_1"/>
    <property type="match status" value="1"/>
</dbReference>
<comment type="caution">
    <text evidence="5">The sequence shown here is derived from an EMBL/GenBank/DDBJ whole genome shotgun (WGS) entry which is preliminary data.</text>
</comment>
<dbReference type="InterPro" id="IPR005143">
    <property type="entry name" value="TF_LuxR_autoind-bd_dom"/>
</dbReference>
<dbReference type="InterPro" id="IPR036388">
    <property type="entry name" value="WH-like_DNA-bd_sf"/>
</dbReference>
<proteinExistence type="predicted"/>
<dbReference type="Proteomes" id="UP000186143">
    <property type="component" value="Unassembled WGS sequence"/>
</dbReference>